<protein>
    <recommendedName>
        <fullName evidence="3">D-xylose 1-dehydrogenase (NADP(+), D-xylono-1,5-lactone-forming)</fullName>
        <ecNumber evidence="3">1.1.1.179</ecNumber>
    </recommendedName>
    <alternativeName>
        <fullName evidence="4">D-xylose-NADP dehydrogenase</fullName>
    </alternativeName>
</protein>
<dbReference type="Pfam" id="PF01408">
    <property type="entry name" value="GFO_IDH_MocA"/>
    <property type="match status" value="1"/>
</dbReference>
<gene>
    <name evidence="8" type="ORF">H2201_001006</name>
</gene>
<feature type="domain" description="Gfo/Idh/MocA-like oxidoreductase N-terminal" evidence="6">
    <location>
        <begin position="9"/>
        <end position="139"/>
    </location>
</feature>
<comment type="catalytic activity">
    <reaction evidence="5">
        <text>D-xylose + NADP(+) = D-xylono-1,5-lactone + NADPH + H(+)</text>
        <dbReference type="Rhea" id="RHEA:22000"/>
        <dbReference type="ChEBI" id="CHEBI:15378"/>
        <dbReference type="ChEBI" id="CHEBI:15867"/>
        <dbReference type="ChEBI" id="CHEBI:53455"/>
        <dbReference type="ChEBI" id="CHEBI:57783"/>
        <dbReference type="ChEBI" id="CHEBI:58349"/>
        <dbReference type="EC" id="1.1.1.179"/>
    </reaction>
</comment>
<evidence type="ECO:0000259" key="7">
    <source>
        <dbReference type="Pfam" id="PF22725"/>
    </source>
</evidence>
<dbReference type="InterPro" id="IPR055170">
    <property type="entry name" value="GFO_IDH_MocA-like_dom"/>
</dbReference>
<comment type="similarity">
    <text evidence="1">Belongs to the Gfo/Idh/MocA family.</text>
</comment>
<dbReference type="Gene3D" id="3.30.360.10">
    <property type="entry name" value="Dihydrodipicolinate Reductase, domain 2"/>
    <property type="match status" value="1"/>
</dbReference>
<dbReference type="PANTHER" id="PTHR22604">
    <property type="entry name" value="OXIDOREDUCTASES"/>
    <property type="match status" value="1"/>
</dbReference>
<keyword evidence="2" id="KW-0560">Oxidoreductase</keyword>
<dbReference type="SUPFAM" id="SSF55347">
    <property type="entry name" value="Glyceraldehyde-3-phosphate dehydrogenase-like, C-terminal domain"/>
    <property type="match status" value="1"/>
</dbReference>
<accession>A0ABQ9P2C9</accession>
<evidence type="ECO:0000256" key="3">
    <source>
        <dbReference type="ARBA" id="ARBA00038984"/>
    </source>
</evidence>
<dbReference type="InterPro" id="IPR036291">
    <property type="entry name" value="NAD(P)-bd_dom_sf"/>
</dbReference>
<evidence type="ECO:0000256" key="4">
    <source>
        <dbReference type="ARBA" id="ARBA00042988"/>
    </source>
</evidence>
<name>A0ABQ9P2C9_9PEZI</name>
<comment type="caution">
    <text evidence="8">The sequence shown here is derived from an EMBL/GenBank/DDBJ whole genome shotgun (WGS) entry which is preliminary data.</text>
</comment>
<evidence type="ECO:0000313" key="8">
    <source>
        <dbReference type="EMBL" id="KAJ9668761.1"/>
    </source>
</evidence>
<dbReference type="Gene3D" id="3.40.50.720">
    <property type="entry name" value="NAD(P)-binding Rossmann-like Domain"/>
    <property type="match status" value="1"/>
</dbReference>
<evidence type="ECO:0000259" key="6">
    <source>
        <dbReference type="Pfam" id="PF01408"/>
    </source>
</evidence>
<sequence length="363" mass="39739">MSAKIQPSLRWGVIGTGWIATEFTHDLLLDRPDARASHSVVAIGSSSTQKGNTFVSTIWASASSSVPRPTVYDNYHSVYNDPNVDIAYIGTPHALHAQNCLDAIGAGKHVLCEKPLTINEKEAQTVIAAAKEKGVFLMEAVWTRFFPLVSSLHSILHVEKRIGGLHRLFCDFGLDMQMSMLPSTSRVKDPALGAGALLDIGIYCLTLARVILDGKVGVEASEPEVTSTMTVVDGIDYSDVVVLSYPPSETQPQRTAICTATVLHKSPEDFCRVEGELGSVTVFGRTAAAPFGFRIKLNKSVEEKVLEFKRPGMGFHYEADAVALDIAEGRRENAIMPLEETVRMMRLMDRVRKANGMKYPQDD</sequence>
<dbReference type="EC" id="1.1.1.179" evidence="3"/>
<dbReference type="Proteomes" id="UP001172684">
    <property type="component" value="Unassembled WGS sequence"/>
</dbReference>
<dbReference type="SUPFAM" id="SSF51735">
    <property type="entry name" value="NAD(P)-binding Rossmann-fold domains"/>
    <property type="match status" value="1"/>
</dbReference>
<evidence type="ECO:0000256" key="5">
    <source>
        <dbReference type="ARBA" id="ARBA00049233"/>
    </source>
</evidence>
<evidence type="ECO:0000256" key="2">
    <source>
        <dbReference type="ARBA" id="ARBA00023002"/>
    </source>
</evidence>
<proteinExistence type="inferred from homology"/>
<evidence type="ECO:0000256" key="1">
    <source>
        <dbReference type="ARBA" id="ARBA00010928"/>
    </source>
</evidence>
<keyword evidence="9" id="KW-1185">Reference proteome</keyword>
<dbReference type="PANTHER" id="PTHR22604:SF105">
    <property type="entry name" value="TRANS-1,2-DIHYDROBENZENE-1,2-DIOL DEHYDROGENASE"/>
    <property type="match status" value="1"/>
</dbReference>
<feature type="domain" description="GFO/IDH/MocA-like oxidoreductase" evidence="7">
    <location>
        <begin position="159"/>
        <end position="280"/>
    </location>
</feature>
<organism evidence="8 9">
    <name type="scientific">Coniosporium apollinis</name>
    <dbReference type="NCBI Taxonomy" id="61459"/>
    <lineage>
        <taxon>Eukaryota</taxon>
        <taxon>Fungi</taxon>
        <taxon>Dikarya</taxon>
        <taxon>Ascomycota</taxon>
        <taxon>Pezizomycotina</taxon>
        <taxon>Dothideomycetes</taxon>
        <taxon>Dothideomycetes incertae sedis</taxon>
        <taxon>Coniosporium</taxon>
    </lineage>
</organism>
<reference evidence="8" key="1">
    <citation type="submission" date="2022-10" db="EMBL/GenBank/DDBJ databases">
        <title>Culturing micro-colonial fungi from biological soil crusts in the Mojave desert and describing Neophaeococcomyces mojavensis, and introducing the new genera and species Taxawa tesnikishii.</title>
        <authorList>
            <person name="Kurbessoian T."/>
            <person name="Stajich J.E."/>
        </authorList>
    </citation>
    <scope>NUCLEOTIDE SEQUENCE</scope>
    <source>
        <strain evidence="8">TK_1</strain>
    </source>
</reference>
<dbReference type="InterPro" id="IPR050984">
    <property type="entry name" value="Gfo/Idh/MocA_domain"/>
</dbReference>
<dbReference type="InterPro" id="IPR000683">
    <property type="entry name" value="Gfo/Idh/MocA-like_OxRdtase_N"/>
</dbReference>
<dbReference type="EMBL" id="JAPDRL010000005">
    <property type="protein sequence ID" value="KAJ9668761.1"/>
    <property type="molecule type" value="Genomic_DNA"/>
</dbReference>
<dbReference type="Pfam" id="PF22725">
    <property type="entry name" value="GFO_IDH_MocA_C3"/>
    <property type="match status" value="1"/>
</dbReference>
<evidence type="ECO:0000313" key="9">
    <source>
        <dbReference type="Proteomes" id="UP001172684"/>
    </source>
</evidence>